<evidence type="ECO:0000313" key="3">
    <source>
        <dbReference type="EMBL" id="MCD7458060.1"/>
    </source>
</evidence>
<dbReference type="EMBL" id="JACEIK010000494">
    <property type="protein sequence ID" value="MCD7458060.1"/>
    <property type="molecule type" value="Genomic_DNA"/>
</dbReference>
<keyword evidence="2" id="KW-0934">Plastid</keyword>
<dbReference type="Gene3D" id="3.40.50.2000">
    <property type="entry name" value="Glycogen Phosphorylase B"/>
    <property type="match status" value="2"/>
</dbReference>
<protein>
    <submittedName>
        <fullName evidence="3">Pentafunctional AROM polypeptide</fullName>
    </submittedName>
</protein>
<organism evidence="3 4">
    <name type="scientific">Datura stramonium</name>
    <name type="common">Jimsonweed</name>
    <name type="synonym">Common thornapple</name>
    <dbReference type="NCBI Taxonomy" id="4076"/>
    <lineage>
        <taxon>Eukaryota</taxon>
        <taxon>Viridiplantae</taxon>
        <taxon>Streptophyta</taxon>
        <taxon>Embryophyta</taxon>
        <taxon>Tracheophyta</taxon>
        <taxon>Spermatophyta</taxon>
        <taxon>Magnoliopsida</taxon>
        <taxon>eudicotyledons</taxon>
        <taxon>Gunneridae</taxon>
        <taxon>Pentapetalae</taxon>
        <taxon>asterids</taxon>
        <taxon>lamiids</taxon>
        <taxon>Solanales</taxon>
        <taxon>Solanaceae</taxon>
        <taxon>Solanoideae</taxon>
        <taxon>Datureae</taxon>
        <taxon>Datura</taxon>
    </lineage>
</organism>
<dbReference type="Proteomes" id="UP000823775">
    <property type="component" value="Unassembled WGS sequence"/>
</dbReference>
<evidence type="ECO:0000256" key="1">
    <source>
        <dbReference type="ARBA" id="ARBA00004602"/>
    </source>
</evidence>
<evidence type="ECO:0000256" key="2">
    <source>
        <dbReference type="ARBA" id="ARBA00023234"/>
    </source>
</evidence>
<keyword evidence="2" id="KW-0035">Amyloplast</keyword>
<name>A0ABS8SGN1_DATST</name>
<dbReference type="PANTHER" id="PTHR45825">
    <property type="entry name" value="GRANULE-BOUND STARCH SYNTHASE 1, CHLOROPLASTIC/AMYLOPLASTIC"/>
    <property type="match status" value="1"/>
</dbReference>
<proteinExistence type="predicted"/>
<dbReference type="SUPFAM" id="SSF53756">
    <property type="entry name" value="UDP-Glycosyltransferase/glycogen phosphorylase"/>
    <property type="match status" value="1"/>
</dbReference>
<reference evidence="3 4" key="1">
    <citation type="journal article" date="2021" name="BMC Genomics">
        <title>Datura genome reveals duplications of psychoactive alkaloid biosynthetic genes and high mutation rate following tissue culture.</title>
        <authorList>
            <person name="Rajewski A."/>
            <person name="Carter-House D."/>
            <person name="Stajich J."/>
            <person name="Litt A."/>
        </authorList>
    </citation>
    <scope>NUCLEOTIDE SEQUENCE [LARGE SCALE GENOMIC DNA]</scope>
    <source>
        <strain evidence="3">AR-01</strain>
    </source>
</reference>
<comment type="subcellular location">
    <subcellularLocation>
        <location evidence="1">Plastid</location>
        <location evidence="1">Amyloplast</location>
    </subcellularLocation>
</comment>
<keyword evidence="4" id="KW-1185">Reference proteome</keyword>
<accession>A0ABS8SGN1</accession>
<comment type="caution">
    <text evidence="3">The sequence shown here is derived from an EMBL/GenBank/DDBJ whole genome shotgun (WGS) entry which is preliminary data.</text>
</comment>
<evidence type="ECO:0000313" key="4">
    <source>
        <dbReference type="Proteomes" id="UP000823775"/>
    </source>
</evidence>
<gene>
    <name evidence="3" type="primary">SS1_1</name>
    <name evidence="3" type="ORF">HAX54_037081</name>
</gene>
<dbReference type="PANTHER" id="PTHR45825:SF11">
    <property type="entry name" value="ALPHA AMYLASE DOMAIN-CONTAINING PROTEIN"/>
    <property type="match status" value="1"/>
</dbReference>
<sequence>MIGQMGLDKLDYSSATQQQAKPSRFEPCGLNQLYAMGYGTLPVVHSTGGLRDTVTDFNPYAQEGKGEVSGHILKLAIGTYTEHKSYWLGLMKRGNGRDSTWENAAIQYKQSFRLVLYASSICLSWRRKANGYVNGCGMFVILSELEKSSWSPGHVAYTHRPISLCTQLIGFIT</sequence>